<dbReference type="SUPFAM" id="SSF48452">
    <property type="entry name" value="TPR-like"/>
    <property type="match status" value="3"/>
</dbReference>
<dbReference type="SMART" id="SM00028">
    <property type="entry name" value="TPR"/>
    <property type="match status" value="7"/>
</dbReference>
<feature type="repeat" description="TPR" evidence="1">
    <location>
        <begin position="192"/>
        <end position="225"/>
    </location>
</feature>
<evidence type="ECO:0000256" key="1">
    <source>
        <dbReference type="PROSITE-ProRule" id="PRU00339"/>
    </source>
</evidence>
<sequence length="553" mass="61086">MSKIKFFSVAFLTASAMMQAQDLEQAKKAIDAEQYDKAKSILKSIIKTKPADGKAAFLLGNVYLKQNVGDSAKITFDKGLTAAEGGKFNNIGLGQLDLESGNASAAKAKFDLATQGMRKKDVEEYVYIAQAYMNADKPDYQAALAVLEKAKLANPNDPYVKLATGDAYFGMKNQNDAYSAYRDAYATDNSIIRAKMQLGVLLKGAKAYVEAVKAYDEVIAINPNYGPVYRELAETYYLWANNKPQTYKENIAKALSNYEKYMSMTDYSLSSRMRHADFLILARDYKALEAEAQEMKKLDKVNPRILRYLGYAAYENGNTDESINALTEYLAKGTKIIGGDYYFLGLAKIKKSIGADGKTVDPVLFADGMTNLKKGVEMDANLANGLNEIGKAYFAQKLYGVAAGIFEAAIMNTTSKNFFEDNIYYGLCVHTVNRGKDAKTADMVALANADKAMDNVIAAKPEYAEAYLYKARINSVMSKDDIMTEQYQKYVDLVSTKGPEEVTKNKAKVTEAYNNMASFYANTDKAKAKELLNKTLALDPTNSYATESLKVLK</sequence>
<dbReference type="PANTHER" id="PTHR12558">
    <property type="entry name" value="CELL DIVISION CYCLE 16,23,27"/>
    <property type="match status" value="1"/>
</dbReference>
<dbReference type="Proteomes" id="UP000289857">
    <property type="component" value="Unassembled WGS sequence"/>
</dbReference>
<keyword evidence="1" id="KW-0802">TPR repeat</keyword>
<accession>A0A4Q1K8N1</accession>
<dbReference type="AlphaFoldDB" id="A0A4Q1K8N1"/>
<dbReference type="PROSITE" id="PS50005">
    <property type="entry name" value="TPR"/>
    <property type="match status" value="1"/>
</dbReference>
<dbReference type="PANTHER" id="PTHR12558:SF13">
    <property type="entry name" value="CELL DIVISION CYCLE PROTEIN 27 HOMOLOG"/>
    <property type="match status" value="1"/>
</dbReference>
<name>A0A4Q1K8N1_9FLAO</name>
<feature type="chain" id="PRO_5020709142" evidence="2">
    <location>
        <begin position="21"/>
        <end position="553"/>
    </location>
</feature>
<dbReference type="InterPro" id="IPR019734">
    <property type="entry name" value="TPR_rpt"/>
</dbReference>
<dbReference type="InterPro" id="IPR011990">
    <property type="entry name" value="TPR-like_helical_dom_sf"/>
</dbReference>
<evidence type="ECO:0000313" key="4">
    <source>
        <dbReference type="Proteomes" id="UP000289857"/>
    </source>
</evidence>
<evidence type="ECO:0000313" key="3">
    <source>
        <dbReference type="EMBL" id="RXR22188.1"/>
    </source>
</evidence>
<dbReference type="OrthoDB" id="638548at2"/>
<reference evidence="4" key="1">
    <citation type="submission" date="2019-01" db="EMBL/GenBank/DDBJ databases">
        <title>Cytophagaceae bacterium strain CAR-16.</title>
        <authorList>
            <person name="Chen W.-M."/>
        </authorList>
    </citation>
    <scope>NUCLEOTIDE SEQUENCE [LARGE SCALE GENOMIC DNA]</scope>
    <source>
        <strain evidence="4">WWJ-16</strain>
    </source>
</reference>
<keyword evidence="2" id="KW-0732">Signal</keyword>
<dbReference type="RefSeq" id="WP_129461646.1">
    <property type="nucleotide sequence ID" value="NZ_SBKN01000005.1"/>
</dbReference>
<organism evidence="3 4">
    <name type="scientific">Flavobacterium stagni</name>
    <dbReference type="NCBI Taxonomy" id="2506421"/>
    <lineage>
        <taxon>Bacteria</taxon>
        <taxon>Pseudomonadati</taxon>
        <taxon>Bacteroidota</taxon>
        <taxon>Flavobacteriia</taxon>
        <taxon>Flavobacteriales</taxon>
        <taxon>Flavobacteriaceae</taxon>
        <taxon>Flavobacterium</taxon>
    </lineage>
</organism>
<comment type="caution">
    <text evidence="3">The sequence shown here is derived from an EMBL/GenBank/DDBJ whole genome shotgun (WGS) entry which is preliminary data.</text>
</comment>
<protein>
    <submittedName>
        <fullName evidence="3">Uncharacterized protein</fullName>
    </submittedName>
</protein>
<dbReference type="EMBL" id="SBKN01000005">
    <property type="protein sequence ID" value="RXR22188.1"/>
    <property type="molecule type" value="Genomic_DNA"/>
</dbReference>
<dbReference type="Pfam" id="PF14559">
    <property type="entry name" value="TPR_19"/>
    <property type="match status" value="1"/>
</dbReference>
<feature type="signal peptide" evidence="2">
    <location>
        <begin position="1"/>
        <end position="20"/>
    </location>
</feature>
<evidence type="ECO:0000256" key="2">
    <source>
        <dbReference type="SAM" id="SignalP"/>
    </source>
</evidence>
<gene>
    <name evidence="3" type="ORF">EQG61_09325</name>
</gene>
<keyword evidence="4" id="KW-1185">Reference proteome</keyword>
<proteinExistence type="predicted"/>
<dbReference type="Gene3D" id="1.25.40.10">
    <property type="entry name" value="Tetratricopeptide repeat domain"/>
    <property type="match status" value="3"/>
</dbReference>